<name>A0A369ACC0_9FLAO</name>
<reference evidence="2 3" key="1">
    <citation type="submission" date="2018-07" db="EMBL/GenBank/DDBJ databases">
        <title>Genomic Encyclopedia of Type Strains, Phase IV (KMG-IV): sequencing the most valuable type-strain genomes for metagenomic binning, comparative biology and taxonomic classification.</title>
        <authorList>
            <person name="Goeker M."/>
        </authorList>
    </citation>
    <scope>NUCLEOTIDE SEQUENCE [LARGE SCALE GENOMIC DNA]</scope>
    <source>
        <strain evidence="2 3">DSM 21410</strain>
    </source>
</reference>
<dbReference type="RefSeq" id="WP_051889262.1">
    <property type="nucleotide sequence ID" value="NZ_BHZF01000001.1"/>
</dbReference>
<proteinExistence type="predicted"/>
<evidence type="ECO:0000256" key="1">
    <source>
        <dbReference type="SAM" id="Phobius"/>
    </source>
</evidence>
<keyword evidence="1" id="KW-1133">Transmembrane helix</keyword>
<evidence type="ECO:0000313" key="3">
    <source>
        <dbReference type="Proteomes" id="UP000253517"/>
    </source>
</evidence>
<keyword evidence="1" id="KW-0472">Membrane</keyword>
<keyword evidence="3" id="KW-1185">Reference proteome</keyword>
<feature type="transmembrane region" description="Helical" evidence="1">
    <location>
        <begin position="145"/>
        <end position="164"/>
    </location>
</feature>
<feature type="transmembrane region" description="Helical" evidence="1">
    <location>
        <begin position="72"/>
        <end position="91"/>
    </location>
</feature>
<feature type="transmembrane region" description="Helical" evidence="1">
    <location>
        <begin position="6"/>
        <end position="25"/>
    </location>
</feature>
<gene>
    <name evidence="2" type="ORF">DES35_101344</name>
</gene>
<sequence length="176" mass="19584">MKASDAMSWTVALVAALVLQVGVFDQIKLSGYINPQIVPALFLAAKLFLPKYLHLLLSFLTGLAIDWWYNTGGIYASALSMISFIPLERLLGLLVTSDLGIIRVSTVGFRRYFVYISISYVVFFAWLYVLDSMASIKFLVLGSKILYSTAISLLIVVPIEILLTPDATRVGKRRLK</sequence>
<evidence type="ECO:0000313" key="2">
    <source>
        <dbReference type="EMBL" id="RCX05064.1"/>
    </source>
</evidence>
<accession>A0A369ACC0</accession>
<evidence type="ECO:0008006" key="4">
    <source>
        <dbReference type="Google" id="ProtNLM"/>
    </source>
</evidence>
<feature type="transmembrane region" description="Helical" evidence="1">
    <location>
        <begin position="112"/>
        <end position="130"/>
    </location>
</feature>
<dbReference type="Proteomes" id="UP000253517">
    <property type="component" value="Unassembled WGS sequence"/>
</dbReference>
<keyword evidence="1" id="KW-0812">Transmembrane</keyword>
<protein>
    <recommendedName>
        <fullName evidence="4">Rod shape-determining protein MreD</fullName>
    </recommendedName>
</protein>
<comment type="caution">
    <text evidence="2">The sequence shown here is derived from an EMBL/GenBank/DDBJ whole genome shotgun (WGS) entry which is preliminary data.</text>
</comment>
<dbReference type="EMBL" id="QPJS01000001">
    <property type="protein sequence ID" value="RCX05064.1"/>
    <property type="molecule type" value="Genomic_DNA"/>
</dbReference>
<dbReference type="AlphaFoldDB" id="A0A369ACC0"/>
<organism evidence="2 3">
    <name type="scientific">Schleiferia thermophila</name>
    <dbReference type="NCBI Taxonomy" id="884107"/>
    <lineage>
        <taxon>Bacteria</taxon>
        <taxon>Pseudomonadati</taxon>
        <taxon>Bacteroidota</taxon>
        <taxon>Flavobacteriia</taxon>
        <taxon>Flavobacteriales</taxon>
        <taxon>Schleiferiaceae</taxon>
        <taxon>Schleiferia</taxon>
    </lineage>
</organism>